<keyword evidence="3" id="KW-0444">Lipid biosynthesis</keyword>
<evidence type="ECO:0000256" key="1">
    <source>
        <dbReference type="ARBA" id="ARBA00001946"/>
    </source>
</evidence>
<evidence type="ECO:0000313" key="14">
    <source>
        <dbReference type="EMBL" id="MCH4286450.1"/>
    </source>
</evidence>
<evidence type="ECO:0000256" key="3">
    <source>
        <dbReference type="ARBA" id="ARBA00022516"/>
    </source>
</evidence>
<keyword evidence="7 14" id="KW-0418">Kinase</keyword>
<dbReference type="InterPro" id="IPR045540">
    <property type="entry name" value="YegS/DAGK_C"/>
</dbReference>
<protein>
    <submittedName>
        <fullName evidence="14">YegS/Rv2252/BmrU family lipid kinase</fullName>
    </submittedName>
</protein>
<keyword evidence="5" id="KW-0479">Metal-binding</keyword>
<keyword evidence="12" id="KW-1208">Phospholipid metabolism</keyword>
<name>A0ABS9R9V8_9FIRM</name>
<dbReference type="Gene3D" id="3.40.50.10330">
    <property type="entry name" value="Probable inorganic polyphosphate/atp-NAD kinase, domain 1"/>
    <property type="match status" value="1"/>
</dbReference>
<dbReference type="NCBIfam" id="TIGR00147">
    <property type="entry name" value="YegS/Rv2252/BmrU family lipid kinase"/>
    <property type="match status" value="1"/>
</dbReference>
<evidence type="ECO:0000256" key="6">
    <source>
        <dbReference type="ARBA" id="ARBA00022741"/>
    </source>
</evidence>
<dbReference type="InterPro" id="IPR017438">
    <property type="entry name" value="ATP-NAD_kinase_N"/>
</dbReference>
<keyword evidence="10" id="KW-0443">Lipid metabolism</keyword>
<dbReference type="SMART" id="SM00046">
    <property type="entry name" value="DAGKc"/>
    <property type="match status" value="1"/>
</dbReference>
<comment type="caution">
    <text evidence="14">The sequence shown here is derived from an EMBL/GenBank/DDBJ whole genome shotgun (WGS) entry which is preliminary data.</text>
</comment>
<evidence type="ECO:0000256" key="12">
    <source>
        <dbReference type="ARBA" id="ARBA00023264"/>
    </source>
</evidence>
<dbReference type="Gene3D" id="2.60.200.40">
    <property type="match status" value="1"/>
</dbReference>
<keyword evidence="6" id="KW-0547">Nucleotide-binding</keyword>
<comment type="cofactor">
    <cofactor evidence="1">
        <name>Mg(2+)</name>
        <dbReference type="ChEBI" id="CHEBI:18420"/>
    </cofactor>
</comment>
<evidence type="ECO:0000259" key="13">
    <source>
        <dbReference type="PROSITE" id="PS50146"/>
    </source>
</evidence>
<keyword evidence="15" id="KW-1185">Reference proteome</keyword>
<evidence type="ECO:0000313" key="15">
    <source>
        <dbReference type="Proteomes" id="UP001202402"/>
    </source>
</evidence>
<evidence type="ECO:0000256" key="9">
    <source>
        <dbReference type="ARBA" id="ARBA00022842"/>
    </source>
</evidence>
<organism evidence="14 15">
    <name type="scientific">Amedibacillus hominis</name>
    <dbReference type="NCBI Taxonomy" id="2897776"/>
    <lineage>
        <taxon>Bacteria</taxon>
        <taxon>Bacillati</taxon>
        <taxon>Bacillota</taxon>
        <taxon>Erysipelotrichia</taxon>
        <taxon>Erysipelotrichales</taxon>
        <taxon>Erysipelotrichaceae</taxon>
        <taxon>Amedibacillus</taxon>
    </lineage>
</organism>
<keyword evidence="8" id="KW-0067">ATP-binding</keyword>
<keyword evidence="11" id="KW-0594">Phospholipid biosynthesis</keyword>
<dbReference type="Pfam" id="PF19279">
    <property type="entry name" value="YegS_C"/>
    <property type="match status" value="1"/>
</dbReference>
<dbReference type="InterPro" id="IPR005218">
    <property type="entry name" value="Diacylglycerol/lipid_kinase"/>
</dbReference>
<evidence type="ECO:0000256" key="5">
    <source>
        <dbReference type="ARBA" id="ARBA00022723"/>
    </source>
</evidence>
<proteinExistence type="inferred from homology"/>
<keyword evidence="4" id="KW-0808">Transferase</keyword>
<dbReference type="SUPFAM" id="SSF111331">
    <property type="entry name" value="NAD kinase/diacylglycerol kinase-like"/>
    <property type="match status" value="1"/>
</dbReference>
<comment type="similarity">
    <text evidence="2">Belongs to the diacylglycerol/lipid kinase family.</text>
</comment>
<evidence type="ECO:0000256" key="7">
    <source>
        <dbReference type="ARBA" id="ARBA00022777"/>
    </source>
</evidence>
<dbReference type="Pfam" id="PF00781">
    <property type="entry name" value="DAGK_cat"/>
    <property type="match status" value="1"/>
</dbReference>
<dbReference type="Proteomes" id="UP001202402">
    <property type="component" value="Unassembled WGS sequence"/>
</dbReference>
<evidence type="ECO:0000256" key="8">
    <source>
        <dbReference type="ARBA" id="ARBA00022840"/>
    </source>
</evidence>
<dbReference type="EMBL" id="JAKVPQ010000013">
    <property type="protein sequence ID" value="MCH4286450.1"/>
    <property type="molecule type" value="Genomic_DNA"/>
</dbReference>
<dbReference type="PROSITE" id="PS50146">
    <property type="entry name" value="DAGK"/>
    <property type="match status" value="1"/>
</dbReference>
<dbReference type="InterPro" id="IPR001206">
    <property type="entry name" value="Diacylglycerol_kinase_cat_dom"/>
</dbReference>
<dbReference type="InterPro" id="IPR050187">
    <property type="entry name" value="Lipid_Phosphate_FormReg"/>
</dbReference>
<dbReference type="PANTHER" id="PTHR12358">
    <property type="entry name" value="SPHINGOSINE KINASE"/>
    <property type="match status" value="1"/>
</dbReference>
<dbReference type="RefSeq" id="WP_117455321.1">
    <property type="nucleotide sequence ID" value="NZ_JAKVPQ010000013.1"/>
</dbReference>
<dbReference type="InterPro" id="IPR016064">
    <property type="entry name" value="NAD/diacylglycerol_kinase_sf"/>
</dbReference>
<evidence type="ECO:0000256" key="2">
    <source>
        <dbReference type="ARBA" id="ARBA00005983"/>
    </source>
</evidence>
<dbReference type="GO" id="GO:0016301">
    <property type="term" value="F:kinase activity"/>
    <property type="evidence" value="ECO:0007669"/>
    <property type="project" value="UniProtKB-KW"/>
</dbReference>
<keyword evidence="9" id="KW-0460">Magnesium</keyword>
<feature type="domain" description="DAGKc" evidence="13">
    <location>
        <begin position="1"/>
        <end position="129"/>
    </location>
</feature>
<evidence type="ECO:0000256" key="10">
    <source>
        <dbReference type="ARBA" id="ARBA00023098"/>
    </source>
</evidence>
<reference evidence="14 15" key="1">
    <citation type="submission" date="2022-02" db="EMBL/GenBank/DDBJ databases">
        <title>Genome of Erysipelotrichaceae sp. nov. NSJ-176 isolated from human feces.</title>
        <authorList>
            <person name="Abdugheni R."/>
        </authorList>
    </citation>
    <scope>NUCLEOTIDE SEQUENCE [LARGE SCALE GENOMIC DNA]</scope>
    <source>
        <strain evidence="14 15">NSJ-176</strain>
    </source>
</reference>
<evidence type="ECO:0000256" key="4">
    <source>
        <dbReference type="ARBA" id="ARBA00022679"/>
    </source>
</evidence>
<gene>
    <name evidence="14" type="ORF">LQE99_15125</name>
</gene>
<accession>A0ABS9R9V8</accession>
<sequence length="295" mass="33819">MEMKKHIVLINANAHTRKIKKLLAEMEDTFRKQHFSYAFYTTKDTDNAIHIMQTQKEPCRFYICGGDGTLHQAVHTLLHTAHEVVLLPCGTGNDFSRMLYDHKDVFAHFRKSLNQQAQAIDILQVNDTQCINAACFALDHDIANHVHDTNWHLIPRKLAYLMTVLRRIFVYSYPILSITLDGEKIFEGKAIFATCNNARFYGGGFCMTPNALLQDGKMDICIIEGFSRWKIIPKCPALLTKQPQKLKECHLYQGKEAIIHTNQGVNLDGEIYQDQDVHIKVLPQAFQLVNELKSF</sequence>
<evidence type="ECO:0000256" key="11">
    <source>
        <dbReference type="ARBA" id="ARBA00023209"/>
    </source>
</evidence>
<dbReference type="PANTHER" id="PTHR12358:SF106">
    <property type="entry name" value="LIPID KINASE YEGS"/>
    <property type="match status" value="1"/>
</dbReference>